<organism evidence="1">
    <name type="scientific">Rhizophora mucronata</name>
    <name type="common">Asiatic mangrove</name>
    <dbReference type="NCBI Taxonomy" id="61149"/>
    <lineage>
        <taxon>Eukaryota</taxon>
        <taxon>Viridiplantae</taxon>
        <taxon>Streptophyta</taxon>
        <taxon>Embryophyta</taxon>
        <taxon>Tracheophyta</taxon>
        <taxon>Spermatophyta</taxon>
        <taxon>Magnoliopsida</taxon>
        <taxon>eudicotyledons</taxon>
        <taxon>Gunneridae</taxon>
        <taxon>Pentapetalae</taxon>
        <taxon>rosids</taxon>
        <taxon>fabids</taxon>
        <taxon>Malpighiales</taxon>
        <taxon>Rhizophoraceae</taxon>
        <taxon>Rhizophora</taxon>
    </lineage>
</organism>
<evidence type="ECO:0000313" key="1">
    <source>
        <dbReference type="EMBL" id="MBX67247.1"/>
    </source>
</evidence>
<dbReference type="EMBL" id="GGEC01086763">
    <property type="protein sequence ID" value="MBX67247.1"/>
    <property type="molecule type" value="Transcribed_RNA"/>
</dbReference>
<reference evidence="1" key="1">
    <citation type="submission" date="2018-02" db="EMBL/GenBank/DDBJ databases">
        <title>Rhizophora mucronata_Transcriptome.</title>
        <authorList>
            <person name="Meera S.P."/>
            <person name="Sreeshan A."/>
            <person name="Augustine A."/>
        </authorList>
    </citation>
    <scope>NUCLEOTIDE SEQUENCE</scope>
    <source>
        <tissue evidence="1">Leaf</tissue>
    </source>
</reference>
<dbReference type="AlphaFoldDB" id="A0A2P2QK40"/>
<name>A0A2P2QK40_RHIMU</name>
<proteinExistence type="predicted"/>
<accession>A0A2P2QK40</accession>
<sequence length="50" mass="5940">MYIVVFLMPRSPVLYFGFSSCFFGDLSLINFDRYGILVNFLRLGYKYLRS</sequence>
<protein>
    <submittedName>
        <fullName evidence="1">Uncharacterized protein</fullName>
    </submittedName>
</protein>